<proteinExistence type="inferred from homology"/>
<dbReference type="EMBL" id="JANBPY010003528">
    <property type="protein sequence ID" value="KAJ1951280.1"/>
    <property type="molecule type" value="Genomic_DNA"/>
</dbReference>
<protein>
    <recommendedName>
        <fullName evidence="2">DNA-(apurinic or apyrimidinic site) lyase</fullName>
        <ecNumber evidence="2">4.2.99.18</ecNumber>
    </recommendedName>
</protein>
<keyword evidence="4" id="KW-0378">Hydrolase</keyword>
<dbReference type="GO" id="GO:0003677">
    <property type="term" value="F:DNA binding"/>
    <property type="evidence" value="ECO:0007669"/>
    <property type="project" value="InterPro"/>
</dbReference>
<evidence type="ECO:0000256" key="1">
    <source>
        <dbReference type="ARBA" id="ARBA00008343"/>
    </source>
</evidence>
<dbReference type="PANTHER" id="PTHR43286:SF1">
    <property type="entry name" value="ENDONUCLEASE III-LIKE PROTEIN 1"/>
    <property type="match status" value="1"/>
</dbReference>
<dbReference type="CDD" id="cd00056">
    <property type="entry name" value="ENDO3c"/>
    <property type="match status" value="1"/>
</dbReference>
<evidence type="ECO:0000313" key="10">
    <source>
        <dbReference type="EMBL" id="KAJ1951280.1"/>
    </source>
</evidence>
<reference evidence="10" key="1">
    <citation type="submission" date="2022-07" db="EMBL/GenBank/DDBJ databases">
        <title>Phylogenomic reconstructions and comparative analyses of Kickxellomycotina fungi.</title>
        <authorList>
            <person name="Reynolds N.K."/>
            <person name="Stajich J.E."/>
            <person name="Barry K."/>
            <person name="Grigoriev I.V."/>
            <person name="Crous P."/>
            <person name="Smith M.E."/>
        </authorList>
    </citation>
    <scope>NUCLEOTIDE SEQUENCE</scope>
    <source>
        <strain evidence="10">RSA 1196</strain>
    </source>
</reference>
<keyword evidence="7" id="KW-0326">Glycosidase</keyword>
<dbReference type="GO" id="GO:0140078">
    <property type="term" value="F:class I DNA-(apurinic or apyrimidinic site) endonuclease activity"/>
    <property type="evidence" value="ECO:0007669"/>
    <property type="project" value="UniProtKB-EC"/>
</dbReference>
<evidence type="ECO:0000256" key="8">
    <source>
        <dbReference type="ARBA" id="ARBA00044632"/>
    </source>
</evidence>
<evidence type="ECO:0000256" key="5">
    <source>
        <dbReference type="ARBA" id="ARBA00023204"/>
    </source>
</evidence>
<dbReference type="InterPro" id="IPR000445">
    <property type="entry name" value="HhH_motif"/>
</dbReference>
<accession>A0A9W8AKR8</accession>
<dbReference type="EC" id="4.2.99.18" evidence="2"/>
<evidence type="ECO:0000256" key="4">
    <source>
        <dbReference type="ARBA" id="ARBA00022801"/>
    </source>
</evidence>
<evidence type="ECO:0000256" key="7">
    <source>
        <dbReference type="ARBA" id="ARBA00023295"/>
    </source>
</evidence>
<dbReference type="OrthoDB" id="2099276at2759"/>
<dbReference type="InterPro" id="IPR023170">
    <property type="entry name" value="HhH_base_excis_C"/>
</dbReference>
<keyword evidence="3" id="KW-0227">DNA damage</keyword>
<dbReference type="PANTHER" id="PTHR43286">
    <property type="entry name" value="ENDONUCLEASE III-LIKE PROTEIN 1"/>
    <property type="match status" value="1"/>
</dbReference>
<evidence type="ECO:0000256" key="3">
    <source>
        <dbReference type="ARBA" id="ARBA00022763"/>
    </source>
</evidence>
<keyword evidence="11" id="KW-1185">Reference proteome</keyword>
<dbReference type="SUPFAM" id="SSF48150">
    <property type="entry name" value="DNA-glycosylase"/>
    <property type="match status" value="1"/>
</dbReference>
<dbReference type="PROSITE" id="PS01155">
    <property type="entry name" value="ENDONUCLEASE_III_2"/>
    <property type="match status" value="1"/>
</dbReference>
<feature type="domain" description="HhH-GPD" evidence="9">
    <location>
        <begin position="80"/>
        <end position="224"/>
    </location>
</feature>
<dbReference type="HAMAP" id="MF_03183">
    <property type="entry name" value="Endonuclease_III_Nth"/>
    <property type="match status" value="1"/>
</dbReference>
<organism evidence="10 11">
    <name type="scientific">Dispira parvispora</name>
    <dbReference type="NCBI Taxonomy" id="1520584"/>
    <lineage>
        <taxon>Eukaryota</taxon>
        <taxon>Fungi</taxon>
        <taxon>Fungi incertae sedis</taxon>
        <taxon>Zoopagomycota</taxon>
        <taxon>Kickxellomycotina</taxon>
        <taxon>Dimargaritomycetes</taxon>
        <taxon>Dimargaritales</taxon>
        <taxon>Dimargaritaceae</taxon>
        <taxon>Dispira</taxon>
    </lineage>
</organism>
<dbReference type="GO" id="GO:0000703">
    <property type="term" value="F:oxidized pyrimidine nucleobase lesion DNA N-glycosylase activity"/>
    <property type="evidence" value="ECO:0007669"/>
    <property type="project" value="UniProtKB-ARBA"/>
</dbReference>
<evidence type="ECO:0000256" key="6">
    <source>
        <dbReference type="ARBA" id="ARBA00023239"/>
    </source>
</evidence>
<dbReference type="InterPro" id="IPR030841">
    <property type="entry name" value="NTH1"/>
</dbReference>
<feature type="non-terminal residue" evidence="10">
    <location>
        <position position="1"/>
    </location>
</feature>
<evidence type="ECO:0000313" key="11">
    <source>
        <dbReference type="Proteomes" id="UP001150925"/>
    </source>
</evidence>
<dbReference type="Gene3D" id="1.10.340.30">
    <property type="entry name" value="Hypothetical protein, domain 2"/>
    <property type="match status" value="1"/>
</dbReference>
<comment type="similarity">
    <text evidence="1">Belongs to the Nth/MutY family.</text>
</comment>
<dbReference type="Gene3D" id="1.10.1670.10">
    <property type="entry name" value="Helix-hairpin-Helix base-excision DNA repair enzymes (C-terminal)"/>
    <property type="match status" value="1"/>
</dbReference>
<dbReference type="Pfam" id="PF00633">
    <property type="entry name" value="HHH"/>
    <property type="match status" value="1"/>
</dbReference>
<name>A0A9W8AKR8_9FUNG</name>
<comment type="caution">
    <text evidence="10">The sequence shown here is derived from an EMBL/GenBank/DDBJ whole genome shotgun (WGS) entry which is preliminary data.</text>
</comment>
<dbReference type="AlphaFoldDB" id="A0A9W8AKR8"/>
<dbReference type="GO" id="GO:0005634">
    <property type="term" value="C:nucleus"/>
    <property type="evidence" value="ECO:0007669"/>
    <property type="project" value="InterPro"/>
</dbReference>
<evidence type="ECO:0000259" key="9">
    <source>
        <dbReference type="SMART" id="SM00478"/>
    </source>
</evidence>
<sequence length="253" mass="28213">VTTVVKRKTTRNNTTATRSKKIRVAKSQAAPITVTVEAEEPAQWQEVYRRIKDYRREHVAPVDTMGCERLADPNEEPKVDATTAAAVRNLQRLGLTVDNIIATSVEKIDNCIQKVGFHAKKAQYIKQAALICRDQYQGDIPGTLPDLVALPGVGPKMAYLTLQCAWKANLGIGVDVHVDRITHRLGWVTRQAKTPEETRIQLESWLPKEHWTEINPLLVGFGQILCKGTTPQCQDCPVQDLCPSAKTKSKPKK</sequence>
<gene>
    <name evidence="10" type="primary">NTH1_2</name>
    <name evidence="10" type="ORF">IWQ62_006442</name>
</gene>
<dbReference type="InterPro" id="IPR004036">
    <property type="entry name" value="Endonuclease-III-like_CS2"/>
</dbReference>
<dbReference type="GO" id="GO:0006289">
    <property type="term" value="P:nucleotide-excision repair"/>
    <property type="evidence" value="ECO:0007669"/>
    <property type="project" value="TreeGrafter"/>
</dbReference>
<keyword evidence="6 10" id="KW-0456">Lyase</keyword>
<dbReference type="GO" id="GO:0006285">
    <property type="term" value="P:base-excision repair, AP site formation"/>
    <property type="evidence" value="ECO:0007669"/>
    <property type="project" value="InterPro"/>
</dbReference>
<dbReference type="SMART" id="SM00478">
    <property type="entry name" value="ENDO3c"/>
    <property type="match status" value="1"/>
</dbReference>
<comment type="catalytic activity">
    <reaction evidence="8">
        <text>2'-deoxyribonucleotide-(2'-deoxyribose 5'-phosphate)-2'-deoxyribonucleotide-DNA = a 3'-end 2'-deoxyribonucleotide-(2,3-dehydro-2,3-deoxyribose 5'-phosphate)-DNA + a 5'-end 5'-phospho-2'-deoxyribonucleoside-DNA + H(+)</text>
        <dbReference type="Rhea" id="RHEA:66592"/>
        <dbReference type="Rhea" id="RHEA-COMP:13180"/>
        <dbReference type="Rhea" id="RHEA-COMP:16897"/>
        <dbReference type="Rhea" id="RHEA-COMP:17067"/>
        <dbReference type="ChEBI" id="CHEBI:15378"/>
        <dbReference type="ChEBI" id="CHEBI:136412"/>
        <dbReference type="ChEBI" id="CHEBI:157695"/>
        <dbReference type="ChEBI" id="CHEBI:167181"/>
        <dbReference type="EC" id="4.2.99.18"/>
    </reaction>
</comment>
<dbReference type="InterPro" id="IPR011257">
    <property type="entry name" value="DNA_glycosylase"/>
</dbReference>
<dbReference type="FunFam" id="1.10.340.30:FF:000001">
    <property type="entry name" value="Endonuclease III"/>
    <property type="match status" value="1"/>
</dbReference>
<keyword evidence="5" id="KW-0234">DNA repair</keyword>
<dbReference type="Pfam" id="PF00730">
    <property type="entry name" value="HhH-GPD"/>
    <property type="match status" value="1"/>
</dbReference>
<dbReference type="InterPro" id="IPR003265">
    <property type="entry name" value="HhH-GPD_domain"/>
</dbReference>
<dbReference type="Proteomes" id="UP001150925">
    <property type="component" value="Unassembled WGS sequence"/>
</dbReference>
<evidence type="ECO:0000256" key="2">
    <source>
        <dbReference type="ARBA" id="ARBA00012720"/>
    </source>
</evidence>